<feature type="compositionally biased region" description="Polar residues" evidence="5">
    <location>
        <begin position="213"/>
        <end position="235"/>
    </location>
</feature>
<feature type="compositionally biased region" description="Polar residues" evidence="5">
    <location>
        <begin position="564"/>
        <end position="581"/>
    </location>
</feature>
<evidence type="ECO:0000256" key="4">
    <source>
        <dbReference type="SAM" id="Coils"/>
    </source>
</evidence>
<feature type="domain" description="Cep57 centrosome microtubule-binding" evidence="6">
    <location>
        <begin position="832"/>
        <end position="907"/>
    </location>
</feature>
<accession>A0A6A6UH88</accession>
<feature type="coiled-coil region" evidence="4">
    <location>
        <begin position="840"/>
        <end position="867"/>
    </location>
</feature>
<evidence type="ECO:0000313" key="8">
    <source>
        <dbReference type="Proteomes" id="UP000799302"/>
    </source>
</evidence>
<keyword evidence="4" id="KW-0175">Coiled coil</keyword>
<feature type="region of interest" description="Disordered" evidence="5">
    <location>
        <begin position="544"/>
        <end position="642"/>
    </location>
</feature>
<feature type="coiled-coil region" evidence="4">
    <location>
        <begin position="375"/>
        <end position="423"/>
    </location>
</feature>
<evidence type="ECO:0000256" key="1">
    <source>
        <dbReference type="ARBA" id="ARBA00004267"/>
    </source>
</evidence>
<feature type="region of interest" description="Disordered" evidence="5">
    <location>
        <begin position="295"/>
        <end position="318"/>
    </location>
</feature>
<reference evidence="7" key="1">
    <citation type="journal article" date="2020" name="Stud. Mycol.">
        <title>101 Dothideomycetes genomes: a test case for predicting lifestyles and emergence of pathogens.</title>
        <authorList>
            <person name="Haridas S."/>
            <person name="Albert R."/>
            <person name="Binder M."/>
            <person name="Bloem J."/>
            <person name="Labutti K."/>
            <person name="Salamov A."/>
            <person name="Andreopoulos B."/>
            <person name="Baker S."/>
            <person name="Barry K."/>
            <person name="Bills G."/>
            <person name="Bluhm B."/>
            <person name="Cannon C."/>
            <person name="Castanera R."/>
            <person name="Culley D."/>
            <person name="Daum C."/>
            <person name="Ezra D."/>
            <person name="Gonzalez J."/>
            <person name="Henrissat B."/>
            <person name="Kuo A."/>
            <person name="Liang C."/>
            <person name="Lipzen A."/>
            <person name="Lutzoni F."/>
            <person name="Magnuson J."/>
            <person name="Mondo S."/>
            <person name="Nolan M."/>
            <person name="Ohm R."/>
            <person name="Pangilinan J."/>
            <person name="Park H.-J."/>
            <person name="Ramirez L."/>
            <person name="Alfaro M."/>
            <person name="Sun H."/>
            <person name="Tritt A."/>
            <person name="Yoshinaga Y."/>
            <person name="Zwiers L.-H."/>
            <person name="Turgeon B."/>
            <person name="Goodwin S."/>
            <person name="Spatafora J."/>
            <person name="Crous P."/>
            <person name="Grigoriev I."/>
        </authorList>
    </citation>
    <scope>NUCLEOTIDE SEQUENCE</scope>
    <source>
        <strain evidence="7">CBS 115976</strain>
    </source>
</reference>
<gene>
    <name evidence="7" type="ORF">BT63DRAFT_424401</name>
</gene>
<evidence type="ECO:0000313" key="7">
    <source>
        <dbReference type="EMBL" id="KAF2670458.1"/>
    </source>
</evidence>
<feature type="compositionally biased region" description="Basic and acidic residues" evidence="5">
    <location>
        <begin position="553"/>
        <end position="562"/>
    </location>
</feature>
<feature type="region of interest" description="Disordered" evidence="5">
    <location>
        <begin position="58"/>
        <end position="101"/>
    </location>
</feature>
<feature type="compositionally biased region" description="Basic and acidic residues" evidence="5">
    <location>
        <begin position="152"/>
        <end position="161"/>
    </location>
</feature>
<feature type="compositionally biased region" description="Polar residues" evidence="5">
    <location>
        <begin position="985"/>
        <end position="994"/>
    </location>
</feature>
<evidence type="ECO:0000259" key="6">
    <source>
        <dbReference type="Pfam" id="PF06657"/>
    </source>
</evidence>
<feature type="compositionally biased region" description="Polar residues" evidence="5">
    <location>
        <begin position="133"/>
        <end position="145"/>
    </location>
</feature>
<proteinExistence type="predicted"/>
<dbReference type="PANTHER" id="PTHR19336:SF9">
    <property type="entry name" value="SPINDLE POLE BODY PROTEIN PPC89"/>
    <property type="match status" value="1"/>
</dbReference>
<feature type="compositionally biased region" description="Polar residues" evidence="5">
    <location>
        <begin position="180"/>
        <end position="190"/>
    </location>
</feature>
<sequence length="994" mass="111470">MSDYTFSRASSRSSHHSDLPSASNQKHRAFIPNSPSTISSFQEKEDNFIMSTRQDIQDGVSPHFRPAQRQSYYNPISSSPGHQSFKSFDNDDINSESSGVPTIEVARGHPQARGTPGRQNNSYMASDVILASSPMQTRPSLQSRTKQARHSTGADRADLKKIAPAKRVSSLRPAPEQRASFPSAQNTQTDDGSDFALPEFEGISKLIDPLADQKTQPSRLQSRLNPARRTSSGNDQFLPIKSVAVPVDNKQQFDMLSFLQKEMMRLQNEVKRLSKSNQEYKIQVEDLQGELEAEHTARQADSAFGSEDEAKESATKTQVENARLQAKVRSLEREIQKIKDYGDDSIKLAERLKKERNFLITQSNPQSKTSRDPSVAKLQTDNGHLRKENEDLRVRVDELQQLIEEYEQQLNNTRDRHDDAEEEWAQRESDFTQKLAEGDTAIIAENRTLHGELLALRSKYDQDLQRLKSEAEKRREAFARAQQEFAKLESENMTLRKELQSARDKVERDQRDLLVKDARTPESQQQVNEELRQNNEQLRAELARLKSGPKASEGSRPDRAESSRAINSRSKSPSRQQTTAPARSKRYSTPMPHANDDDGSDSTTELFSERKPLNLGKMPASRNNRNPSSRVEQVARAEPDTYLTQFSPEDIINIRRSIEEEYASRKARAISAEPNKPSLARKSSLRNNSKTRMSTGALSDDNLSVHSVHSRISRRSSDDKDATTGQPDTRQSRRSSLSARRRTPGPDAADDGMTSALIIPDITLNAKGIRPTLSASARNVLSNLAPHSPRQCTVCHRIASAQHPNSPPASPRIMTPAPISDVLGQRGDIDSTVRPSEPPLKALSRVIRQLADEIVHAKLELHIAERSLAAHNPARSKRDRDTLHEAIEGLNKIIAVKCDQIYSLYDVLEGHKGEIAHNDGEIREADEELEQDVTEDVQAILEELKAGRRVTIQSPPVAERVSAMRPMVEDIDDDDDELPWDGFSETGSLASKRR</sequence>
<feature type="compositionally biased region" description="Basic and acidic residues" evidence="5">
    <location>
        <begin position="499"/>
        <end position="520"/>
    </location>
</feature>
<feature type="region of interest" description="Disordered" evidence="5">
    <location>
        <begin position="961"/>
        <end position="994"/>
    </location>
</feature>
<dbReference type="InterPro" id="IPR051756">
    <property type="entry name" value="Centrosomal_MT-associated"/>
</dbReference>
<evidence type="ECO:0000256" key="2">
    <source>
        <dbReference type="ARBA" id="ARBA00022490"/>
    </source>
</evidence>
<feature type="region of interest" description="Disordered" evidence="5">
    <location>
        <begin position="1"/>
        <end position="39"/>
    </location>
</feature>
<evidence type="ECO:0000256" key="5">
    <source>
        <dbReference type="SAM" id="MobiDB-lite"/>
    </source>
</evidence>
<keyword evidence="8" id="KW-1185">Reference proteome</keyword>
<feature type="compositionally biased region" description="Acidic residues" evidence="5">
    <location>
        <begin position="969"/>
        <end position="979"/>
    </location>
</feature>
<keyword evidence="2" id="KW-0963">Cytoplasm</keyword>
<dbReference type="EMBL" id="MU004234">
    <property type="protein sequence ID" value="KAF2670458.1"/>
    <property type="molecule type" value="Genomic_DNA"/>
</dbReference>
<dbReference type="AlphaFoldDB" id="A0A6A6UH88"/>
<feature type="compositionally biased region" description="Polar residues" evidence="5">
    <location>
        <begin position="685"/>
        <end position="697"/>
    </location>
</feature>
<feature type="compositionally biased region" description="Polar residues" evidence="5">
    <location>
        <begin position="621"/>
        <end position="631"/>
    </location>
</feature>
<organism evidence="7 8">
    <name type="scientific">Microthyrium microscopicum</name>
    <dbReference type="NCBI Taxonomy" id="703497"/>
    <lineage>
        <taxon>Eukaryota</taxon>
        <taxon>Fungi</taxon>
        <taxon>Dikarya</taxon>
        <taxon>Ascomycota</taxon>
        <taxon>Pezizomycotina</taxon>
        <taxon>Dothideomycetes</taxon>
        <taxon>Dothideomycetes incertae sedis</taxon>
        <taxon>Microthyriales</taxon>
        <taxon>Microthyriaceae</taxon>
        <taxon>Microthyrium</taxon>
    </lineage>
</organism>
<dbReference type="OrthoDB" id="76453at2759"/>
<feature type="region of interest" description="Disordered" evidence="5">
    <location>
        <begin position="210"/>
        <end position="235"/>
    </location>
</feature>
<dbReference type="Proteomes" id="UP000799302">
    <property type="component" value="Unassembled WGS sequence"/>
</dbReference>
<name>A0A6A6UH88_9PEZI</name>
<dbReference type="InterPro" id="IPR024957">
    <property type="entry name" value="Cep57_MT-bd_dom"/>
</dbReference>
<feature type="region of interest" description="Disordered" evidence="5">
    <location>
        <begin position="667"/>
        <end position="754"/>
    </location>
</feature>
<feature type="region of interest" description="Disordered" evidence="5">
    <location>
        <begin position="499"/>
        <end position="530"/>
    </location>
</feature>
<feature type="region of interest" description="Disordered" evidence="5">
    <location>
        <begin position="133"/>
        <end position="196"/>
    </location>
</feature>
<comment type="subcellular location">
    <subcellularLocation>
        <location evidence="1">Cytoplasm</location>
        <location evidence="1">Cytoskeleton</location>
        <location evidence="1">Microtubule organizing center</location>
    </subcellularLocation>
</comment>
<feature type="compositionally biased region" description="Polar residues" evidence="5">
    <location>
        <begin position="68"/>
        <end position="87"/>
    </location>
</feature>
<dbReference type="GO" id="GO:0005815">
    <property type="term" value="C:microtubule organizing center"/>
    <property type="evidence" value="ECO:0007669"/>
    <property type="project" value="UniProtKB-SubCell"/>
</dbReference>
<dbReference type="Pfam" id="PF06657">
    <property type="entry name" value="Cep57_MT_bd"/>
    <property type="match status" value="1"/>
</dbReference>
<evidence type="ECO:0000256" key="3">
    <source>
        <dbReference type="ARBA" id="ARBA00023212"/>
    </source>
</evidence>
<dbReference type="PANTHER" id="PTHR19336">
    <property type="entry name" value="UNCHARACTERIZED DUF1167"/>
    <property type="match status" value="1"/>
</dbReference>
<keyword evidence="3" id="KW-0206">Cytoskeleton</keyword>
<protein>
    <recommendedName>
        <fullName evidence="6">Cep57 centrosome microtubule-binding domain-containing protein</fullName>
    </recommendedName>
</protein>
<dbReference type="GO" id="GO:0008017">
    <property type="term" value="F:microtubule binding"/>
    <property type="evidence" value="ECO:0007669"/>
    <property type="project" value="InterPro"/>
</dbReference>